<comment type="similarity">
    <text evidence="7">Belongs to the methyl-accepting chemotaxis (MCP) protein family.</text>
</comment>
<dbReference type="EMBL" id="CP038804">
    <property type="protein sequence ID" value="UTY34525.1"/>
    <property type="molecule type" value="Genomic_DNA"/>
</dbReference>
<dbReference type="Gene3D" id="3.30.450.20">
    <property type="entry name" value="PAS domain"/>
    <property type="match status" value="1"/>
</dbReference>
<dbReference type="Pfam" id="PF00015">
    <property type="entry name" value="MCPsignal"/>
    <property type="match status" value="1"/>
</dbReference>
<protein>
    <submittedName>
        <fullName evidence="12">Methyl-accepting chemotaxis protein</fullName>
    </submittedName>
</protein>
<dbReference type="SUPFAM" id="SSF58104">
    <property type="entry name" value="Methyl-accepting chemotaxis protein (MCP) signaling domain"/>
    <property type="match status" value="1"/>
</dbReference>
<evidence type="ECO:0000259" key="11">
    <source>
        <dbReference type="PROSITE" id="PS50885"/>
    </source>
</evidence>
<dbReference type="PANTHER" id="PTHR43531">
    <property type="entry name" value="PROTEIN ICFG"/>
    <property type="match status" value="1"/>
</dbReference>
<dbReference type="InterPro" id="IPR003660">
    <property type="entry name" value="HAMP_dom"/>
</dbReference>
<reference evidence="12" key="1">
    <citation type="submission" date="2019-04" db="EMBL/GenBank/DDBJ databases">
        <title>Whole genome sequencing of oral phylogroup 2 treponemes.</title>
        <authorList>
            <person name="Chan Y."/>
            <person name="Zeng H.H."/>
            <person name="Yu X.L."/>
            <person name="Leung W.K."/>
            <person name="Watt R.M."/>
        </authorList>
    </citation>
    <scope>NUCLEOTIDE SEQUENCE</scope>
    <source>
        <strain evidence="12">OMZ 835</strain>
    </source>
</reference>
<keyword evidence="4 9" id="KW-0812">Transmembrane</keyword>
<dbReference type="CDD" id="cd18773">
    <property type="entry name" value="PDC1_HK_sensor"/>
    <property type="match status" value="1"/>
</dbReference>
<dbReference type="SMART" id="SM00283">
    <property type="entry name" value="MA"/>
    <property type="match status" value="1"/>
</dbReference>
<evidence type="ECO:0000313" key="12">
    <source>
        <dbReference type="EMBL" id="UTY34525.1"/>
    </source>
</evidence>
<name>A0AAE9MT52_9SPIR</name>
<proteinExistence type="inferred from homology"/>
<evidence type="ECO:0000256" key="8">
    <source>
        <dbReference type="PROSITE-ProRule" id="PRU00284"/>
    </source>
</evidence>
<feature type="transmembrane region" description="Helical" evidence="9">
    <location>
        <begin position="309"/>
        <end position="330"/>
    </location>
</feature>
<dbReference type="InterPro" id="IPR033479">
    <property type="entry name" value="dCache_1"/>
</dbReference>
<organism evidence="12 13">
    <name type="scientific">Treponema putidum</name>
    <dbReference type="NCBI Taxonomy" id="221027"/>
    <lineage>
        <taxon>Bacteria</taxon>
        <taxon>Pseudomonadati</taxon>
        <taxon>Spirochaetota</taxon>
        <taxon>Spirochaetia</taxon>
        <taxon>Spirochaetales</taxon>
        <taxon>Treponemataceae</taxon>
        <taxon>Treponema</taxon>
    </lineage>
</organism>
<dbReference type="PANTHER" id="PTHR43531:SF11">
    <property type="entry name" value="METHYL-ACCEPTING CHEMOTAXIS PROTEIN 3"/>
    <property type="match status" value="1"/>
</dbReference>
<keyword evidence="6 9" id="KW-0472">Membrane</keyword>
<dbReference type="RefSeq" id="WP_255817730.1">
    <property type="nucleotide sequence ID" value="NZ_CP038804.1"/>
</dbReference>
<feature type="transmembrane region" description="Helical" evidence="9">
    <location>
        <begin position="33"/>
        <end position="55"/>
    </location>
</feature>
<dbReference type="PROSITE" id="PS50111">
    <property type="entry name" value="CHEMOTAXIS_TRANSDUC_2"/>
    <property type="match status" value="1"/>
</dbReference>
<dbReference type="Gene3D" id="1.10.287.950">
    <property type="entry name" value="Methyl-accepting chemotaxis protein"/>
    <property type="match status" value="1"/>
</dbReference>
<feature type="domain" description="HAMP" evidence="11">
    <location>
        <begin position="331"/>
        <end position="385"/>
    </location>
</feature>
<dbReference type="GO" id="GO:0005886">
    <property type="term" value="C:plasma membrane"/>
    <property type="evidence" value="ECO:0007669"/>
    <property type="project" value="UniProtKB-SubCell"/>
</dbReference>
<evidence type="ECO:0000256" key="4">
    <source>
        <dbReference type="ARBA" id="ARBA00022692"/>
    </source>
</evidence>
<evidence type="ECO:0000256" key="6">
    <source>
        <dbReference type="ARBA" id="ARBA00023136"/>
    </source>
</evidence>
<dbReference type="GO" id="GO:0006935">
    <property type="term" value="P:chemotaxis"/>
    <property type="evidence" value="ECO:0007669"/>
    <property type="project" value="UniProtKB-KW"/>
</dbReference>
<dbReference type="Gene3D" id="6.10.340.10">
    <property type="match status" value="1"/>
</dbReference>
<gene>
    <name evidence="12" type="ORF">E4N74_11305</name>
</gene>
<comment type="subcellular location">
    <subcellularLocation>
        <location evidence="1">Cell membrane</location>
        <topology evidence="1">Multi-pass membrane protein</topology>
    </subcellularLocation>
</comment>
<dbReference type="PROSITE" id="PS50885">
    <property type="entry name" value="HAMP"/>
    <property type="match status" value="1"/>
</dbReference>
<keyword evidence="8" id="KW-0807">Transducer</keyword>
<dbReference type="InterPro" id="IPR004089">
    <property type="entry name" value="MCPsignal_dom"/>
</dbReference>
<accession>A0AAE9MT52</accession>
<dbReference type="Pfam" id="PF02743">
    <property type="entry name" value="dCache_1"/>
    <property type="match status" value="1"/>
</dbReference>
<evidence type="ECO:0000259" key="10">
    <source>
        <dbReference type="PROSITE" id="PS50111"/>
    </source>
</evidence>
<keyword evidence="5 9" id="KW-1133">Transmembrane helix</keyword>
<dbReference type="CDD" id="cd12912">
    <property type="entry name" value="PDC2_MCP_like"/>
    <property type="match status" value="1"/>
</dbReference>
<dbReference type="InterPro" id="IPR029151">
    <property type="entry name" value="Sensor-like_sf"/>
</dbReference>
<keyword evidence="2" id="KW-1003">Cell membrane</keyword>
<dbReference type="GO" id="GO:0004888">
    <property type="term" value="F:transmembrane signaling receptor activity"/>
    <property type="evidence" value="ECO:0007669"/>
    <property type="project" value="TreeGrafter"/>
</dbReference>
<evidence type="ECO:0000256" key="1">
    <source>
        <dbReference type="ARBA" id="ARBA00004651"/>
    </source>
</evidence>
<feature type="domain" description="Methyl-accepting transducer" evidence="10">
    <location>
        <begin position="432"/>
        <end position="661"/>
    </location>
</feature>
<dbReference type="SMART" id="SM00304">
    <property type="entry name" value="HAMP"/>
    <property type="match status" value="1"/>
</dbReference>
<evidence type="ECO:0000256" key="9">
    <source>
        <dbReference type="SAM" id="Phobius"/>
    </source>
</evidence>
<keyword evidence="3" id="KW-0145">Chemotaxis</keyword>
<dbReference type="GO" id="GO:0007165">
    <property type="term" value="P:signal transduction"/>
    <property type="evidence" value="ECO:0007669"/>
    <property type="project" value="UniProtKB-KW"/>
</dbReference>
<evidence type="ECO:0000313" key="13">
    <source>
        <dbReference type="Proteomes" id="UP001058682"/>
    </source>
</evidence>
<evidence type="ECO:0000256" key="5">
    <source>
        <dbReference type="ARBA" id="ARBA00022989"/>
    </source>
</evidence>
<dbReference type="Pfam" id="PF00672">
    <property type="entry name" value="HAMP"/>
    <property type="match status" value="1"/>
</dbReference>
<sequence>MTKNDGIFSEKNNEKHQIAKTTKKQFSLRKKMVLVFGLLITIALVIAAMLTVGIARKAVLEKVEAHLTDKATDIAEVIDGRVTSVVQFIEGLARMPFLRDNSMTLTEKAELLVKEAERNKKIDYFGVCDMQGNRYDANGMSTSVRDREWFKAAAQGKNFITEPTISHITNNMQILFAVPIYDDNNSIIGILNAAVPAKLLSEEIDDIVVGQTGECYILGLKGTVIAHKNFDMVTKQRNMIEEGKNNKNLASLVEFLQHALDTDDSELGYYDYDDISNIASYSTIKITGWTVILKAPVKEFIKTVDDLRMSIRILGIIILIITLAVIYAVAHYMLQPIRKTVTALKDIAQGEGDLTVRLPVNGNDEITDLSEYFNQTIEKIGAAIKNVGENSVSMEAIGEELASNMTQTASAINEISANIEGVKSQTLTQAASVTETAATIEQIVRTIKQLNNSIEHQAASVAQSSASVEEMVANIASITQTLEKTYDVVKNLASATEDGKETIITSNSVTQKIAEESGSLIEASSVIQHIASQTNLLAMNAAIEAAHAGEAGKGFAVVADEIRKLAEDSATQGKTITSTLKTLSSEIESLSVSSKTVEDKFSTIFNLSEQVKSMSDRLTEAMREQENGSREVLGAIKNINTVTVEVQAGSEEMLKGGEGVAEEMLKLDNLTRMITDSMNEMVAGAVQINNAVQEVNAITQKNKTSIENLAAEVGKFKV</sequence>
<evidence type="ECO:0000256" key="2">
    <source>
        <dbReference type="ARBA" id="ARBA00022475"/>
    </source>
</evidence>
<dbReference type="AlphaFoldDB" id="A0AAE9MT52"/>
<dbReference type="SUPFAM" id="SSF103190">
    <property type="entry name" value="Sensory domain-like"/>
    <property type="match status" value="1"/>
</dbReference>
<dbReference type="Proteomes" id="UP001058682">
    <property type="component" value="Chromosome"/>
</dbReference>
<dbReference type="CDD" id="cd06225">
    <property type="entry name" value="HAMP"/>
    <property type="match status" value="1"/>
</dbReference>
<dbReference type="InterPro" id="IPR051310">
    <property type="entry name" value="MCP_chemotaxis"/>
</dbReference>
<evidence type="ECO:0000256" key="7">
    <source>
        <dbReference type="ARBA" id="ARBA00029447"/>
    </source>
</evidence>
<evidence type="ECO:0000256" key="3">
    <source>
        <dbReference type="ARBA" id="ARBA00022500"/>
    </source>
</evidence>